<feature type="compositionally biased region" description="Low complexity" evidence="1">
    <location>
        <begin position="124"/>
        <end position="138"/>
    </location>
</feature>
<accession>A0A1X2BAC9</accession>
<feature type="region of interest" description="Disordered" evidence="1">
    <location>
        <begin position="91"/>
        <end position="138"/>
    </location>
</feature>
<feature type="compositionally biased region" description="Pro residues" evidence="1">
    <location>
        <begin position="389"/>
        <end position="403"/>
    </location>
</feature>
<evidence type="ECO:0008006" key="4">
    <source>
        <dbReference type="Google" id="ProtNLM"/>
    </source>
</evidence>
<evidence type="ECO:0000313" key="2">
    <source>
        <dbReference type="EMBL" id="ORW60219.1"/>
    </source>
</evidence>
<evidence type="ECO:0000256" key="1">
    <source>
        <dbReference type="SAM" id="MobiDB-lite"/>
    </source>
</evidence>
<feature type="compositionally biased region" description="Polar residues" evidence="1">
    <location>
        <begin position="210"/>
        <end position="235"/>
    </location>
</feature>
<gene>
    <name evidence="2" type="ORF">AWC22_05750</name>
</gene>
<comment type="caution">
    <text evidence="2">The sequence shown here is derived from an EMBL/GenBank/DDBJ whole genome shotgun (WGS) entry which is preliminary data.</text>
</comment>
<dbReference type="AlphaFoldDB" id="A0A1X2BAC9"/>
<dbReference type="EMBL" id="LQPQ01000234">
    <property type="protein sequence ID" value="ORW60219.1"/>
    <property type="molecule type" value="Genomic_DNA"/>
</dbReference>
<reference evidence="2 3" key="1">
    <citation type="submission" date="2016-01" db="EMBL/GenBank/DDBJ databases">
        <title>The new phylogeny of the genus Mycobacterium.</title>
        <authorList>
            <person name="Tarcisio F."/>
            <person name="Conor M."/>
            <person name="Antonella G."/>
            <person name="Elisabetta G."/>
            <person name="Giulia F.S."/>
            <person name="Sara T."/>
            <person name="Anna F."/>
            <person name="Clotilde B."/>
            <person name="Roberto B."/>
            <person name="Veronica D.S."/>
            <person name="Fabio R."/>
            <person name="Monica P."/>
            <person name="Olivier J."/>
            <person name="Enrico T."/>
            <person name="Nicola S."/>
        </authorList>
    </citation>
    <scope>NUCLEOTIDE SEQUENCE [LARGE SCALE GENOMIC DNA]</scope>
    <source>
        <strain evidence="2 3">DSM 45176</strain>
    </source>
</reference>
<dbReference type="Proteomes" id="UP000193087">
    <property type="component" value="Unassembled WGS sequence"/>
</dbReference>
<evidence type="ECO:0000313" key="3">
    <source>
        <dbReference type="Proteomes" id="UP000193087"/>
    </source>
</evidence>
<feature type="compositionally biased region" description="Gly residues" evidence="1">
    <location>
        <begin position="93"/>
        <end position="123"/>
    </location>
</feature>
<dbReference type="Pfam" id="PF10774">
    <property type="entry name" value="DUF4226"/>
    <property type="match status" value="1"/>
</dbReference>
<dbReference type="InterPro" id="IPR019710">
    <property type="entry name" value="DUF4226"/>
</dbReference>
<feature type="region of interest" description="Disordered" evidence="1">
    <location>
        <begin position="187"/>
        <end position="276"/>
    </location>
</feature>
<dbReference type="STRING" id="486698.AWC22_05750"/>
<organism evidence="2 3">
    <name type="scientific">Mycobacterium riyadhense</name>
    <dbReference type="NCBI Taxonomy" id="486698"/>
    <lineage>
        <taxon>Bacteria</taxon>
        <taxon>Bacillati</taxon>
        <taxon>Actinomycetota</taxon>
        <taxon>Actinomycetes</taxon>
        <taxon>Mycobacteriales</taxon>
        <taxon>Mycobacteriaceae</taxon>
        <taxon>Mycobacterium</taxon>
    </lineage>
</organism>
<protein>
    <recommendedName>
        <fullName evidence="4">Biofilm regulator BssS</fullName>
    </recommendedName>
</protein>
<name>A0A1X2BAC9_9MYCO</name>
<keyword evidence="3" id="KW-1185">Reference proteome</keyword>
<proteinExistence type="predicted"/>
<feature type="region of interest" description="Disordered" evidence="1">
    <location>
        <begin position="369"/>
        <end position="403"/>
    </location>
</feature>
<sequence>MEQLDSSAAATVEAIRAAGAAGQQALEAIQRDVDAKIVELGPRLSTPDGQRELREFLKDKLSSAKKIIDDQIADAETKARQTREMTQRYLDAAGGGHGGKPGDGGGAAGGGTGSSGGGSGGTDQGTTPAGAAGTMPASPYGQGMQAAMPGAGMMPAGMGMPMPSLPSFGGGGMPGLGGGDPLGALSGLGGLGNHGTDAGFQDGSGHGDSGSPTLQDAQSGEGSGSDKGSNLSDAGTTPAADHGSTGDPTEPPASHVSNAGDAGSGRDGGTHVALPDGTTAEARSTLGATAARAALGGAPVADAWHQAGVTVPPPGTPVTAPIPPTLLKAGDIGVWKDHLVMALGNNKVLVSGQVQLLTSVGSGPDFLGWMDPSAGSGKGGGQNAALGQPSPPPAAHPPSSQPS</sequence>